<dbReference type="PANTHER" id="PTHR10504:SF133">
    <property type="entry name" value="LIPID-BINDING SERUM GLYCOPROTEIN C-TERMINAL DOMAIN-CONTAINING PROTEIN"/>
    <property type="match status" value="1"/>
</dbReference>
<evidence type="ECO:0000259" key="1">
    <source>
        <dbReference type="SMART" id="SM00329"/>
    </source>
</evidence>
<sequence>MLIEQRELFATQQVPLRLEKVRIELILGPAVNADGHLRTDILQCRIVSGELLFENLFRDAANLSVFVPLVHQVTLTKLSEMICPIFVAELGPVIANRLLNSPLSTALFDHYFLNFGLTSNNFYNYYNCTFQVDQYRKFDYEISQSTIKDSEVAGYLRTECGVKEICAGTLFPALSKNFPNGVVAIKSRTSSFPTVLFQRGRGIVLVESRIDAFVNYSTQQQNRRFLSANMHARLNLQNATFLDYLFRAELAIDTFNISNVVSMVDGIDAGSIEFLVNALNELIIAEDMKRKLQDGIRMPVLLDFEQNGPGFIRFEEGQLLLGADFCFEDNCIKQEKSVLMTAESQQSLDMEANYYDIST</sequence>
<reference evidence="2" key="1">
    <citation type="journal article" date="2020" name="Ecol. Evol.">
        <title>Genome structure and content of the rice root-knot nematode (Meloidogyne graminicola).</title>
        <authorList>
            <person name="Phan N.T."/>
            <person name="Danchin E.G.J."/>
            <person name="Klopp C."/>
            <person name="Perfus-Barbeoch L."/>
            <person name="Kozlowski D.K."/>
            <person name="Koutsovoulos G.D."/>
            <person name="Lopez-Roques C."/>
            <person name="Bouchez O."/>
            <person name="Zahm M."/>
            <person name="Besnard G."/>
            <person name="Bellafiore S."/>
        </authorList>
    </citation>
    <scope>NUCLEOTIDE SEQUENCE</scope>
    <source>
        <strain evidence="2">VN-18</strain>
    </source>
</reference>
<keyword evidence="3" id="KW-1185">Reference proteome</keyword>
<dbReference type="SMART" id="SM00329">
    <property type="entry name" value="BPI2"/>
    <property type="match status" value="1"/>
</dbReference>
<accession>A0A8S9ZH14</accession>
<dbReference type="Gene3D" id="3.15.20.10">
    <property type="entry name" value="Bactericidal permeability-increasing protein, domain 2"/>
    <property type="match status" value="1"/>
</dbReference>
<dbReference type="GO" id="GO:0008289">
    <property type="term" value="F:lipid binding"/>
    <property type="evidence" value="ECO:0007669"/>
    <property type="project" value="InterPro"/>
</dbReference>
<evidence type="ECO:0000313" key="3">
    <source>
        <dbReference type="Proteomes" id="UP000605970"/>
    </source>
</evidence>
<dbReference type="Pfam" id="PF02886">
    <property type="entry name" value="LBP_BPI_CETP_C"/>
    <property type="match status" value="1"/>
</dbReference>
<gene>
    <name evidence="2" type="ORF">Mgra_00008022</name>
</gene>
<dbReference type="SUPFAM" id="SSF55394">
    <property type="entry name" value="Bactericidal permeability-increasing protein, BPI"/>
    <property type="match status" value="2"/>
</dbReference>
<dbReference type="InterPro" id="IPR001124">
    <property type="entry name" value="Lipid-bd_serum_glycop_C"/>
</dbReference>
<dbReference type="EMBL" id="JABEBT010000099">
    <property type="protein sequence ID" value="KAF7632575.1"/>
    <property type="molecule type" value="Genomic_DNA"/>
</dbReference>
<dbReference type="OrthoDB" id="10255543at2759"/>
<dbReference type="InterPro" id="IPR032942">
    <property type="entry name" value="BPI/LBP/Plunc"/>
</dbReference>
<evidence type="ECO:0000313" key="2">
    <source>
        <dbReference type="EMBL" id="KAF7632575.1"/>
    </source>
</evidence>
<dbReference type="PANTHER" id="PTHR10504">
    <property type="entry name" value="BACTERICIDAL PERMEABILITY-INCREASING BPI PROTEIN-RELATED"/>
    <property type="match status" value="1"/>
</dbReference>
<feature type="domain" description="Lipid-binding serum glycoprotein C-terminal" evidence="1">
    <location>
        <begin position="107"/>
        <end position="323"/>
    </location>
</feature>
<comment type="caution">
    <text evidence="2">The sequence shown here is derived from an EMBL/GenBank/DDBJ whole genome shotgun (WGS) entry which is preliminary data.</text>
</comment>
<dbReference type="AlphaFoldDB" id="A0A8S9ZH14"/>
<dbReference type="InterPro" id="IPR017943">
    <property type="entry name" value="Bactericidal_perm-incr_a/b_dom"/>
</dbReference>
<dbReference type="GO" id="GO:0005615">
    <property type="term" value="C:extracellular space"/>
    <property type="evidence" value="ECO:0007669"/>
    <property type="project" value="TreeGrafter"/>
</dbReference>
<protein>
    <submittedName>
        <fullName evidence="2">BPI2 domain-containing protein</fullName>
    </submittedName>
</protein>
<name>A0A8S9ZH14_9BILA</name>
<organism evidence="2 3">
    <name type="scientific">Meloidogyne graminicola</name>
    <dbReference type="NCBI Taxonomy" id="189291"/>
    <lineage>
        <taxon>Eukaryota</taxon>
        <taxon>Metazoa</taxon>
        <taxon>Ecdysozoa</taxon>
        <taxon>Nematoda</taxon>
        <taxon>Chromadorea</taxon>
        <taxon>Rhabditida</taxon>
        <taxon>Tylenchina</taxon>
        <taxon>Tylenchomorpha</taxon>
        <taxon>Tylenchoidea</taxon>
        <taxon>Meloidogynidae</taxon>
        <taxon>Meloidogyninae</taxon>
        <taxon>Meloidogyne</taxon>
    </lineage>
</organism>
<proteinExistence type="predicted"/>
<dbReference type="Proteomes" id="UP000605970">
    <property type="component" value="Unassembled WGS sequence"/>
</dbReference>